<reference evidence="1 2" key="1">
    <citation type="journal article" date="2023" name="BMC Biotechnol.">
        <title>Vitis rotundifolia cv Carlos genome sequencing.</title>
        <authorList>
            <person name="Huff M."/>
            <person name="Hulse-Kemp A."/>
            <person name="Scheffler B."/>
            <person name="Youngblood R."/>
            <person name="Simpson S."/>
            <person name="Babiker E."/>
            <person name="Staton M."/>
        </authorList>
    </citation>
    <scope>NUCLEOTIDE SEQUENCE [LARGE SCALE GENOMIC DNA]</scope>
    <source>
        <tissue evidence="1">Leaf</tissue>
    </source>
</reference>
<dbReference type="AlphaFoldDB" id="A0AA38YYL6"/>
<gene>
    <name evidence="1" type="ORF">PVL29_021039</name>
</gene>
<dbReference type="EMBL" id="JARBHA010000016">
    <property type="protein sequence ID" value="KAJ9678995.1"/>
    <property type="molecule type" value="Genomic_DNA"/>
</dbReference>
<keyword evidence="2" id="KW-1185">Reference proteome</keyword>
<dbReference type="Proteomes" id="UP001168098">
    <property type="component" value="Unassembled WGS sequence"/>
</dbReference>
<evidence type="ECO:0000313" key="1">
    <source>
        <dbReference type="EMBL" id="KAJ9678995.1"/>
    </source>
</evidence>
<accession>A0AA38YYL6</accession>
<name>A0AA38YYL6_VITRO</name>
<proteinExistence type="predicted"/>
<evidence type="ECO:0000313" key="2">
    <source>
        <dbReference type="Proteomes" id="UP001168098"/>
    </source>
</evidence>
<organism evidence="1 2">
    <name type="scientific">Vitis rotundifolia</name>
    <name type="common">Muscadine grape</name>
    <dbReference type="NCBI Taxonomy" id="103349"/>
    <lineage>
        <taxon>Eukaryota</taxon>
        <taxon>Viridiplantae</taxon>
        <taxon>Streptophyta</taxon>
        <taxon>Embryophyta</taxon>
        <taxon>Tracheophyta</taxon>
        <taxon>Spermatophyta</taxon>
        <taxon>Magnoliopsida</taxon>
        <taxon>eudicotyledons</taxon>
        <taxon>Gunneridae</taxon>
        <taxon>Pentapetalae</taxon>
        <taxon>rosids</taxon>
        <taxon>Vitales</taxon>
        <taxon>Vitaceae</taxon>
        <taxon>Viteae</taxon>
        <taxon>Vitis</taxon>
    </lineage>
</organism>
<sequence>MGIMEDVEGREMDDEMELKVVDIEGGDMHGYYGGCGGREMNDEMKLKVVDIGVGVAMHGHAKDEFEGHLKKNGYVVWCRERKGGELGYEEVGSRCVV</sequence>
<protein>
    <submittedName>
        <fullName evidence="1">Uncharacterized protein</fullName>
    </submittedName>
</protein>
<comment type="caution">
    <text evidence="1">The sequence shown here is derived from an EMBL/GenBank/DDBJ whole genome shotgun (WGS) entry which is preliminary data.</text>
</comment>